<dbReference type="PANTHER" id="PTHR24228">
    <property type="entry name" value="B2 BRADYKININ RECEPTOR/ANGIOTENSIN II RECEPTOR"/>
    <property type="match status" value="1"/>
</dbReference>
<evidence type="ECO:0000256" key="10">
    <source>
        <dbReference type="SAM" id="Phobius"/>
    </source>
</evidence>
<reference evidence="13" key="1">
    <citation type="submission" date="2025-08" db="UniProtKB">
        <authorList>
            <consortium name="RefSeq"/>
        </authorList>
    </citation>
    <scope>IDENTIFICATION</scope>
    <source>
        <tissue evidence="13">Whole organism</tissue>
    </source>
</reference>
<dbReference type="RefSeq" id="XP_018012016.1">
    <property type="nucleotide sequence ID" value="XM_018156527.2"/>
</dbReference>
<feature type="domain" description="G-protein coupled receptors family 1 profile" evidence="11">
    <location>
        <begin position="1"/>
        <end position="188"/>
    </location>
</feature>
<keyword evidence="3" id="KW-1003">Cell membrane</keyword>
<evidence type="ECO:0000256" key="9">
    <source>
        <dbReference type="ARBA" id="ARBA00023224"/>
    </source>
</evidence>
<evidence type="ECO:0000256" key="3">
    <source>
        <dbReference type="ARBA" id="ARBA00022475"/>
    </source>
</evidence>
<evidence type="ECO:0000256" key="2">
    <source>
        <dbReference type="ARBA" id="ARBA00010663"/>
    </source>
</evidence>
<dbReference type="Gene3D" id="1.20.1070.10">
    <property type="entry name" value="Rhodopsin 7-helix transmembrane proteins"/>
    <property type="match status" value="1"/>
</dbReference>
<dbReference type="InterPro" id="IPR000276">
    <property type="entry name" value="GPCR_Rhodpsn"/>
</dbReference>
<dbReference type="PANTHER" id="PTHR24228:SF74">
    <property type="entry name" value="G-PROTEIN COUPLED RECEPTORS FAMILY 1 PROFILE DOMAIN-CONTAINING PROTEIN"/>
    <property type="match status" value="1"/>
</dbReference>
<evidence type="ECO:0000256" key="8">
    <source>
        <dbReference type="ARBA" id="ARBA00023170"/>
    </source>
</evidence>
<keyword evidence="6" id="KW-0297">G-protein coupled receptor</keyword>
<gene>
    <name evidence="13" type="primary">LOC108669224</name>
</gene>
<feature type="transmembrane region" description="Helical" evidence="10">
    <location>
        <begin position="168"/>
        <end position="190"/>
    </location>
</feature>
<keyword evidence="12" id="KW-1185">Reference proteome</keyword>
<comment type="similarity">
    <text evidence="2">Belongs to the G-protein coupled receptor 1 family.</text>
</comment>
<evidence type="ECO:0000256" key="1">
    <source>
        <dbReference type="ARBA" id="ARBA00004651"/>
    </source>
</evidence>
<evidence type="ECO:0000259" key="11">
    <source>
        <dbReference type="PROSITE" id="PS50262"/>
    </source>
</evidence>
<accession>A0A8B7NEY4</accession>
<dbReference type="GO" id="GO:0005886">
    <property type="term" value="C:plasma membrane"/>
    <property type="evidence" value="ECO:0007669"/>
    <property type="project" value="UniProtKB-SubCell"/>
</dbReference>
<evidence type="ECO:0000256" key="7">
    <source>
        <dbReference type="ARBA" id="ARBA00023136"/>
    </source>
</evidence>
<keyword evidence="9" id="KW-0807">Transducer</keyword>
<dbReference type="OMA" id="MSIAMIT"/>
<dbReference type="SUPFAM" id="SSF81321">
    <property type="entry name" value="Family A G protein-coupled receptor-like"/>
    <property type="match status" value="1"/>
</dbReference>
<name>A0A8B7NEY4_HYAAZ</name>
<dbReference type="Pfam" id="PF00001">
    <property type="entry name" value="7tm_1"/>
    <property type="match status" value="1"/>
</dbReference>
<dbReference type="OrthoDB" id="10044919at2759"/>
<dbReference type="Proteomes" id="UP000694843">
    <property type="component" value="Unplaced"/>
</dbReference>
<evidence type="ECO:0000256" key="4">
    <source>
        <dbReference type="ARBA" id="ARBA00022692"/>
    </source>
</evidence>
<evidence type="ECO:0000313" key="12">
    <source>
        <dbReference type="Proteomes" id="UP000694843"/>
    </source>
</evidence>
<protein>
    <submittedName>
        <fullName evidence="13">G-protein coupled receptor moody</fullName>
    </submittedName>
</protein>
<keyword evidence="8 13" id="KW-0675">Receptor</keyword>
<keyword evidence="5 10" id="KW-1133">Transmembrane helix</keyword>
<sequence length="266" mass="30439">MSIAMITVNRYIMITQTASYSRIYRPVWVCGMIFVCWMFPLVMLFPTLLSSWGRFGFDPWLETCTILSTSGEHPKQVLFGLGFCVPAAAIVVCYSLIFKTVKESERRMLNHRRPSCAHAPQQSEKEIRRRRNEWRVTQMVLTIFVAFLVTYLPMTLIKTFDTKLRYPVLHVVAYVLIYTSCCVNPVIYVVMNKQYRQAYLALLLCRRQATRSFSMHSSGERRSAATYHPNVDKIDVEADELAAAVAPASAFVDVPLAGVFKQIPDI</sequence>
<dbReference type="AlphaFoldDB" id="A0A8B7NEY4"/>
<organism evidence="12 13">
    <name type="scientific">Hyalella azteca</name>
    <name type="common">Amphipod</name>
    <dbReference type="NCBI Taxonomy" id="294128"/>
    <lineage>
        <taxon>Eukaryota</taxon>
        <taxon>Metazoa</taxon>
        <taxon>Ecdysozoa</taxon>
        <taxon>Arthropoda</taxon>
        <taxon>Crustacea</taxon>
        <taxon>Multicrustacea</taxon>
        <taxon>Malacostraca</taxon>
        <taxon>Eumalacostraca</taxon>
        <taxon>Peracarida</taxon>
        <taxon>Amphipoda</taxon>
        <taxon>Senticaudata</taxon>
        <taxon>Talitrida</taxon>
        <taxon>Talitroidea</taxon>
        <taxon>Hyalellidae</taxon>
        <taxon>Hyalella</taxon>
    </lineage>
</organism>
<feature type="transmembrane region" description="Helical" evidence="10">
    <location>
        <begin position="136"/>
        <end position="156"/>
    </location>
</feature>
<dbReference type="InterPro" id="IPR017452">
    <property type="entry name" value="GPCR_Rhodpsn_7TM"/>
</dbReference>
<comment type="subcellular location">
    <subcellularLocation>
        <location evidence="1">Cell membrane</location>
        <topology evidence="1">Multi-pass membrane protein</topology>
    </subcellularLocation>
</comment>
<dbReference type="PRINTS" id="PR00237">
    <property type="entry name" value="GPCRRHODOPSN"/>
</dbReference>
<dbReference type="PROSITE" id="PS50262">
    <property type="entry name" value="G_PROTEIN_RECEP_F1_2"/>
    <property type="match status" value="1"/>
</dbReference>
<feature type="transmembrane region" description="Helical" evidence="10">
    <location>
        <begin position="77"/>
        <end position="98"/>
    </location>
</feature>
<evidence type="ECO:0000256" key="6">
    <source>
        <dbReference type="ARBA" id="ARBA00023040"/>
    </source>
</evidence>
<evidence type="ECO:0000313" key="13">
    <source>
        <dbReference type="RefSeq" id="XP_018012016.1"/>
    </source>
</evidence>
<dbReference type="GeneID" id="108669224"/>
<keyword evidence="7 10" id="KW-0472">Membrane</keyword>
<dbReference type="KEGG" id="hazt:108669224"/>
<feature type="transmembrane region" description="Helical" evidence="10">
    <location>
        <begin position="27"/>
        <end position="49"/>
    </location>
</feature>
<keyword evidence="4 10" id="KW-0812">Transmembrane</keyword>
<evidence type="ECO:0000256" key="5">
    <source>
        <dbReference type="ARBA" id="ARBA00022989"/>
    </source>
</evidence>
<proteinExistence type="inferred from homology"/>
<dbReference type="GO" id="GO:0004930">
    <property type="term" value="F:G protein-coupled receptor activity"/>
    <property type="evidence" value="ECO:0007669"/>
    <property type="project" value="UniProtKB-KW"/>
</dbReference>